<dbReference type="KEGG" id="cbab:SMCB_0920"/>
<dbReference type="Proteomes" id="UP000066014">
    <property type="component" value="Chromosome"/>
</dbReference>
<dbReference type="HOGENOM" id="CLU_019602_1_4_4"/>
<dbReference type="NCBIfam" id="TIGR01726">
    <property type="entry name" value="HEQRo_perm_3TM"/>
    <property type="match status" value="1"/>
</dbReference>
<dbReference type="SUPFAM" id="SSF161098">
    <property type="entry name" value="MetI-like"/>
    <property type="match status" value="1"/>
</dbReference>
<dbReference type="InterPro" id="IPR043429">
    <property type="entry name" value="ArtM/GltK/GlnP/TcyL/YhdX-like"/>
</dbReference>
<evidence type="ECO:0000259" key="10">
    <source>
        <dbReference type="PROSITE" id="PS50928"/>
    </source>
</evidence>
<evidence type="ECO:0000256" key="1">
    <source>
        <dbReference type="ARBA" id="ARBA00004429"/>
    </source>
</evidence>
<comment type="similarity">
    <text evidence="2">Belongs to the binding-protein-dependent transport system permease family. HisMQ subfamily.</text>
</comment>
<dbReference type="EMBL" id="AP014569">
    <property type="protein sequence ID" value="BAO83148.1"/>
    <property type="molecule type" value="Genomic_DNA"/>
</dbReference>
<keyword evidence="6 9" id="KW-0812">Transmembrane</keyword>
<name>A0A060NUB0_9BURK</name>
<keyword evidence="3 9" id="KW-0813">Transport</keyword>
<keyword evidence="8 9" id="KW-0472">Membrane</keyword>
<evidence type="ECO:0000256" key="4">
    <source>
        <dbReference type="ARBA" id="ARBA00022475"/>
    </source>
</evidence>
<accession>A0A060NUB0</accession>
<dbReference type="InterPro" id="IPR000515">
    <property type="entry name" value="MetI-like"/>
</dbReference>
<evidence type="ECO:0000313" key="12">
    <source>
        <dbReference type="Proteomes" id="UP000066014"/>
    </source>
</evidence>
<protein>
    <submittedName>
        <fullName evidence="11">ABC-type arginine/histidine transport system, permease component</fullName>
    </submittedName>
</protein>
<evidence type="ECO:0000313" key="11">
    <source>
        <dbReference type="EMBL" id="BAO83148.1"/>
    </source>
</evidence>
<organism evidence="11 12">
    <name type="scientific">Serpentinimonas maccroryi</name>
    <dbReference type="NCBI Taxonomy" id="1458426"/>
    <lineage>
        <taxon>Bacteria</taxon>
        <taxon>Pseudomonadati</taxon>
        <taxon>Pseudomonadota</taxon>
        <taxon>Betaproteobacteria</taxon>
        <taxon>Burkholderiales</taxon>
        <taxon>Comamonadaceae</taxon>
        <taxon>Serpentinimonas</taxon>
    </lineage>
</organism>
<evidence type="ECO:0000256" key="6">
    <source>
        <dbReference type="ARBA" id="ARBA00022692"/>
    </source>
</evidence>
<gene>
    <name evidence="11" type="ORF">SMCB_0920</name>
</gene>
<proteinExistence type="inferred from homology"/>
<dbReference type="Gene3D" id="1.10.3720.10">
    <property type="entry name" value="MetI-like"/>
    <property type="match status" value="1"/>
</dbReference>
<dbReference type="GO" id="GO:0022857">
    <property type="term" value="F:transmembrane transporter activity"/>
    <property type="evidence" value="ECO:0007669"/>
    <property type="project" value="InterPro"/>
</dbReference>
<dbReference type="PROSITE" id="PS50928">
    <property type="entry name" value="ABC_TM1"/>
    <property type="match status" value="1"/>
</dbReference>
<dbReference type="STRING" id="1458426.SMCB_0920"/>
<dbReference type="GO" id="GO:0043190">
    <property type="term" value="C:ATP-binding cassette (ABC) transporter complex"/>
    <property type="evidence" value="ECO:0007669"/>
    <property type="project" value="InterPro"/>
</dbReference>
<dbReference type="InterPro" id="IPR010065">
    <property type="entry name" value="AA_ABC_transptr_permease_3TM"/>
</dbReference>
<keyword evidence="4" id="KW-1003">Cell membrane</keyword>
<evidence type="ECO:0000256" key="2">
    <source>
        <dbReference type="ARBA" id="ARBA00010072"/>
    </source>
</evidence>
<keyword evidence="12" id="KW-1185">Reference proteome</keyword>
<dbReference type="RefSeq" id="WP_045535392.1">
    <property type="nucleotide sequence ID" value="NZ_AP014569.1"/>
</dbReference>
<evidence type="ECO:0000256" key="3">
    <source>
        <dbReference type="ARBA" id="ARBA00022448"/>
    </source>
</evidence>
<comment type="subcellular location">
    <subcellularLocation>
        <location evidence="1">Cell inner membrane</location>
        <topology evidence="1">Multi-pass membrane protein</topology>
    </subcellularLocation>
    <subcellularLocation>
        <location evidence="9">Cell membrane</location>
        <topology evidence="9">Multi-pass membrane protein</topology>
    </subcellularLocation>
</comment>
<evidence type="ECO:0000256" key="7">
    <source>
        <dbReference type="ARBA" id="ARBA00022989"/>
    </source>
</evidence>
<dbReference type="Pfam" id="PF00528">
    <property type="entry name" value="BPD_transp_1"/>
    <property type="match status" value="1"/>
</dbReference>
<dbReference type="OrthoDB" id="7026155at2"/>
<feature type="domain" description="ABC transmembrane type-1" evidence="10">
    <location>
        <begin position="19"/>
        <end position="221"/>
    </location>
</feature>
<feature type="transmembrane region" description="Helical" evidence="9">
    <location>
        <begin position="57"/>
        <end position="78"/>
    </location>
</feature>
<dbReference type="PANTHER" id="PTHR30614">
    <property type="entry name" value="MEMBRANE COMPONENT OF AMINO ACID ABC TRANSPORTER"/>
    <property type="match status" value="1"/>
</dbReference>
<reference evidence="11 12" key="1">
    <citation type="journal article" date="2014" name="Nat. Commun.">
        <title>Physiological and genomic features of highly alkaliphilic hydrogen-utilizing Betaproteobacteria from a continental serpentinizing site.</title>
        <authorList>
            <person name="Suzuki S."/>
            <person name="Kuenen J.G."/>
            <person name="Schipper K."/>
            <person name="van der Velde S."/>
            <person name="Ishii S."/>
            <person name="Wu A."/>
            <person name="Sorokin D.Y."/>
            <person name="Tenney A."/>
            <person name="Meng X.Y."/>
            <person name="Morrill P.L."/>
            <person name="Kamagata Y."/>
            <person name="Muyzer G."/>
            <person name="Nealson K.H."/>
        </authorList>
    </citation>
    <scope>NUCLEOTIDE SEQUENCE [LARGE SCALE GENOMIC DNA]</scope>
    <source>
        <strain evidence="11 12">B1</strain>
    </source>
</reference>
<dbReference type="AlphaFoldDB" id="A0A060NUB0"/>
<evidence type="ECO:0000256" key="8">
    <source>
        <dbReference type="ARBA" id="ARBA00023136"/>
    </source>
</evidence>
<dbReference type="InterPro" id="IPR035906">
    <property type="entry name" value="MetI-like_sf"/>
</dbReference>
<keyword evidence="5" id="KW-0997">Cell inner membrane</keyword>
<evidence type="ECO:0000256" key="9">
    <source>
        <dbReference type="RuleBase" id="RU363032"/>
    </source>
</evidence>
<evidence type="ECO:0000256" key="5">
    <source>
        <dbReference type="ARBA" id="ARBA00022519"/>
    </source>
</evidence>
<feature type="transmembrane region" description="Helical" evidence="9">
    <location>
        <begin position="90"/>
        <end position="110"/>
    </location>
</feature>
<dbReference type="GO" id="GO:0006865">
    <property type="term" value="P:amino acid transport"/>
    <property type="evidence" value="ECO:0007669"/>
    <property type="project" value="TreeGrafter"/>
</dbReference>
<feature type="transmembrane region" description="Helical" evidence="9">
    <location>
        <begin position="203"/>
        <end position="224"/>
    </location>
</feature>
<dbReference type="CDD" id="cd06261">
    <property type="entry name" value="TM_PBP2"/>
    <property type="match status" value="1"/>
</dbReference>
<keyword evidence="7 9" id="KW-1133">Transmembrane helix</keyword>
<feature type="transmembrane region" description="Helical" evidence="9">
    <location>
        <begin position="20"/>
        <end position="45"/>
    </location>
</feature>
<sequence length="237" mass="26435">MNWDVLLLPETLALYAEGLVTTLWLLAGSLFFGGALSLLLALALTSRVAALRWLAGAYTYCIRGTPLLIQIFLIYYGIAQLEWIQARWDAVWPWTMFKDAFFCALLALALNNAAYTAEMLAGAMRETAPGELEAAQAMGMSRWQIQRRIVLPSALRRTLPAYGNEVVMMLHSTSLASTVPALIDLTAAASRIYADFFLPFEAFLFAAAIYLCITFMLVGVFKALEWRFLGHLRPRSH</sequence>
<dbReference type="PANTHER" id="PTHR30614:SF10">
    <property type="entry name" value="ARGININE ABC TRANSPORTER PERMEASE PROTEIN ARTM"/>
    <property type="match status" value="1"/>
</dbReference>